<keyword evidence="1" id="KW-1133">Transmembrane helix</keyword>
<feature type="transmembrane region" description="Helical" evidence="1">
    <location>
        <begin position="35"/>
        <end position="53"/>
    </location>
</feature>
<dbReference type="RefSeq" id="WP_311364601.1">
    <property type="nucleotide sequence ID" value="NZ_JAVRIC010000008.1"/>
</dbReference>
<organism evidence="2 3">
    <name type="scientific">Banduia mediterranea</name>
    <dbReference type="NCBI Taxonomy" id="3075609"/>
    <lineage>
        <taxon>Bacteria</taxon>
        <taxon>Pseudomonadati</taxon>
        <taxon>Pseudomonadota</taxon>
        <taxon>Gammaproteobacteria</taxon>
        <taxon>Nevskiales</taxon>
        <taxon>Algiphilaceae</taxon>
        <taxon>Banduia</taxon>
    </lineage>
</organism>
<name>A0ABU2WH64_9GAMM</name>
<feature type="transmembrane region" description="Helical" evidence="1">
    <location>
        <begin position="161"/>
        <end position="181"/>
    </location>
</feature>
<protein>
    <recommendedName>
        <fullName evidence="4">Cobalamin ABC transporter</fullName>
    </recommendedName>
</protein>
<accession>A0ABU2WH64</accession>
<dbReference type="Proteomes" id="UP001254608">
    <property type="component" value="Unassembled WGS sequence"/>
</dbReference>
<sequence>MSFPGLRHQWIIAALLAALMLLTRGEHFVSVHALPSASWAVLFLAGFYLRPFWAVPAFFALGLLIDLGSLAAGTISDWCLSPAYWALLPAYTALWGGGRLLRRHSQGRAGDLLVLALALAGSAFIAYLCSGGGFYFFSGHYEDSSLAGFGERILRYYPGKLLHLSAYVGLAAVADVALRLARAEAHKQRTAAG</sequence>
<proteinExistence type="predicted"/>
<comment type="caution">
    <text evidence="2">The sequence shown here is derived from an EMBL/GenBank/DDBJ whole genome shotgun (WGS) entry which is preliminary data.</text>
</comment>
<keyword evidence="1" id="KW-0472">Membrane</keyword>
<reference evidence="2 3" key="1">
    <citation type="submission" date="2023-09" db="EMBL/GenBank/DDBJ databases">
        <authorList>
            <person name="Rey-Velasco X."/>
        </authorList>
    </citation>
    <scope>NUCLEOTIDE SEQUENCE [LARGE SCALE GENOMIC DNA]</scope>
    <source>
        <strain evidence="2 3">W345</strain>
    </source>
</reference>
<keyword evidence="1" id="KW-0812">Transmembrane</keyword>
<evidence type="ECO:0000313" key="2">
    <source>
        <dbReference type="EMBL" id="MDT0497209.1"/>
    </source>
</evidence>
<keyword evidence="3" id="KW-1185">Reference proteome</keyword>
<evidence type="ECO:0000256" key="1">
    <source>
        <dbReference type="SAM" id="Phobius"/>
    </source>
</evidence>
<feature type="transmembrane region" description="Helical" evidence="1">
    <location>
        <begin position="113"/>
        <end position="137"/>
    </location>
</feature>
<dbReference type="EMBL" id="JAVRIC010000008">
    <property type="protein sequence ID" value="MDT0497209.1"/>
    <property type="molecule type" value="Genomic_DNA"/>
</dbReference>
<evidence type="ECO:0008006" key="4">
    <source>
        <dbReference type="Google" id="ProtNLM"/>
    </source>
</evidence>
<gene>
    <name evidence="2" type="ORF">RM530_07505</name>
</gene>
<feature type="transmembrane region" description="Helical" evidence="1">
    <location>
        <begin position="82"/>
        <end position="101"/>
    </location>
</feature>
<evidence type="ECO:0000313" key="3">
    <source>
        <dbReference type="Proteomes" id="UP001254608"/>
    </source>
</evidence>